<dbReference type="Proteomes" id="UP000197208">
    <property type="component" value="Unassembled WGS sequence"/>
</dbReference>
<reference evidence="1 2" key="1">
    <citation type="submission" date="2017-05" db="EMBL/GenBank/DDBJ databases">
        <title>De novo genome assembly of Deniococcus indicus strain DR1.</title>
        <authorList>
            <person name="Chauhan D."/>
            <person name="Yennamalli R.M."/>
            <person name="Priyadarshini R."/>
        </authorList>
    </citation>
    <scope>NUCLEOTIDE SEQUENCE [LARGE SCALE GENOMIC DNA]</scope>
    <source>
        <strain evidence="1 2">DR1</strain>
    </source>
</reference>
<evidence type="ECO:0000313" key="1">
    <source>
        <dbReference type="EMBL" id="OWL96620.1"/>
    </source>
</evidence>
<sequence>MSLTFTATLFEWRGPAPHYFLRVPDELVPDLRDAARLVTYGWGMIPCLARVGETTFRTAIFPKDGGYLLPVRVAVRRAESLEEGREVTVTVTPG</sequence>
<gene>
    <name evidence="1" type="ORF">CBQ26_09640</name>
</gene>
<evidence type="ECO:0000313" key="2">
    <source>
        <dbReference type="Proteomes" id="UP000197208"/>
    </source>
</evidence>
<dbReference type="EMBL" id="NHMK01000011">
    <property type="protein sequence ID" value="OWL96620.1"/>
    <property type="molecule type" value="Genomic_DNA"/>
</dbReference>
<dbReference type="InterPro" id="IPR037079">
    <property type="entry name" value="AF2212/PG0164-like_sf"/>
</dbReference>
<dbReference type="Pfam" id="PF08922">
    <property type="entry name" value="DUF1905"/>
    <property type="match status" value="1"/>
</dbReference>
<accession>A0A2D0A868</accession>
<organism evidence="1 2">
    <name type="scientific">Deinococcus indicus</name>
    <dbReference type="NCBI Taxonomy" id="223556"/>
    <lineage>
        <taxon>Bacteria</taxon>
        <taxon>Thermotogati</taxon>
        <taxon>Deinococcota</taxon>
        <taxon>Deinococci</taxon>
        <taxon>Deinococcales</taxon>
        <taxon>Deinococcaceae</taxon>
        <taxon>Deinococcus</taxon>
    </lineage>
</organism>
<keyword evidence="2" id="KW-1185">Reference proteome</keyword>
<dbReference type="AlphaFoldDB" id="A0A2D0A868"/>
<comment type="caution">
    <text evidence="1">The sequence shown here is derived from an EMBL/GenBank/DDBJ whole genome shotgun (WGS) entry which is preliminary data.</text>
</comment>
<dbReference type="InterPro" id="IPR015018">
    <property type="entry name" value="DUF1905"/>
</dbReference>
<dbReference type="Gene3D" id="2.40.30.100">
    <property type="entry name" value="AF2212/PG0164-like"/>
    <property type="match status" value="1"/>
</dbReference>
<name>A0A2D0A868_9DEIO</name>
<dbReference type="SUPFAM" id="SSF141694">
    <property type="entry name" value="AF2212/PG0164-like"/>
    <property type="match status" value="1"/>
</dbReference>
<dbReference type="RefSeq" id="WP_088248406.1">
    <property type="nucleotide sequence ID" value="NZ_BNAM01000016.1"/>
</dbReference>
<evidence type="ECO:0008006" key="3">
    <source>
        <dbReference type="Google" id="ProtNLM"/>
    </source>
</evidence>
<protein>
    <recommendedName>
        <fullName evidence="3">DUF1905 domain-containing protein</fullName>
    </recommendedName>
</protein>
<dbReference type="OrthoDB" id="9808666at2"/>
<proteinExistence type="predicted"/>